<organism evidence="5 6">
    <name type="scientific">Citricoccus muralis</name>
    <dbReference type="NCBI Taxonomy" id="169134"/>
    <lineage>
        <taxon>Bacteria</taxon>
        <taxon>Bacillati</taxon>
        <taxon>Actinomycetota</taxon>
        <taxon>Actinomycetes</taxon>
        <taxon>Micrococcales</taxon>
        <taxon>Micrococcaceae</taxon>
        <taxon>Citricoccus</taxon>
    </lineage>
</organism>
<dbReference type="RefSeq" id="WP_278158135.1">
    <property type="nucleotide sequence ID" value="NZ_CP121252.1"/>
</dbReference>
<sequence>MTTATADTTAEASVSATTMTLAAGINRGLRQAMADNEKVLILGEDVAELGGVFRITDGLHEEFGGQRVMNTPLAESGIIGTAVGLCARGFRPVVEMQFDAFSYTAYDQIVNQVAKQHYRTGGHLRIPMVIRIPFGGGIGSPEHHSESPEAAFAQHAGLRVMAPSDAHSAYWGIQEAITRDDPVIFLEPKRRYWMKGEVDLDPASATPGDRAVIARPGTDVTLVTYGPLVPTALEAAETAAEEGTSVEVVDLRSVSPLDLGPVVDSVQRTGRVVVAHEAPVFLGLGGELAARIQEQAFYHLHAPVLRVGAPHGPYPPARLEHHYIPDADRMLDGIDRVLDY</sequence>
<keyword evidence="2" id="KW-0560">Oxidoreductase</keyword>
<keyword evidence="6" id="KW-1185">Reference proteome</keyword>
<dbReference type="PANTHER" id="PTHR43257:SF2">
    <property type="entry name" value="PYRUVATE DEHYDROGENASE E1 COMPONENT SUBUNIT BETA"/>
    <property type="match status" value="1"/>
</dbReference>
<dbReference type="SUPFAM" id="SSF52922">
    <property type="entry name" value="TK C-terminal domain-like"/>
    <property type="match status" value="1"/>
</dbReference>
<gene>
    <name evidence="5" type="ORF">P8192_02165</name>
</gene>
<dbReference type="InterPro" id="IPR009014">
    <property type="entry name" value="Transketo_C/PFOR_II"/>
</dbReference>
<evidence type="ECO:0000256" key="3">
    <source>
        <dbReference type="ARBA" id="ARBA00023052"/>
    </source>
</evidence>
<dbReference type="CDD" id="cd07036">
    <property type="entry name" value="TPP_PYR_E1-PDHc-beta_like"/>
    <property type="match status" value="1"/>
</dbReference>
<dbReference type="InterPro" id="IPR005475">
    <property type="entry name" value="Transketolase-like_Pyr-bd"/>
</dbReference>
<evidence type="ECO:0000259" key="4">
    <source>
        <dbReference type="SMART" id="SM00861"/>
    </source>
</evidence>
<comment type="cofactor">
    <cofactor evidence="1">
        <name>thiamine diphosphate</name>
        <dbReference type="ChEBI" id="CHEBI:58937"/>
    </cofactor>
</comment>
<evidence type="ECO:0000313" key="5">
    <source>
        <dbReference type="EMBL" id="WFP16952.1"/>
    </source>
</evidence>
<evidence type="ECO:0000256" key="2">
    <source>
        <dbReference type="ARBA" id="ARBA00023002"/>
    </source>
</evidence>
<feature type="domain" description="Transketolase-like pyrimidine-binding" evidence="4">
    <location>
        <begin position="19"/>
        <end position="194"/>
    </location>
</feature>
<keyword evidence="3" id="KW-0786">Thiamine pyrophosphate</keyword>
<evidence type="ECO:0000256" key="1">
    <source>
        <dbReference type="ARBA" id="ARBA00001964"/>
    </source>
</evidence>
<dbReference type="PANTHER" id="PTHR43257">
    <property type="entry name" value="PYRUVATE DEHYDROGENASE E1 COMPONENT BETA SUBUNIT"/>
    <property type="match status" value="1"/>
</dbReference>
<dbReference type="EMBL" id="CP121252">
    <property type="protein sequence ID" value="WFP16952.1"/>
    <property type="molecule type" value="Genomic_DNA"/>
</dbReference>
<dbReference type="InterPro" id="IPR029061">
    <property type="entry name" value="THDP-binding"/>
</dbReference>
<evidence type="ECO:0000313" key="6">
    <source>
        <dbReference type="Proteomes" id="UP001219037"/>
    </source>
</evidence>
<reference evidence="5 6" key="1">
    <citation type="submission" date="2023-04" db="EMBL/GenBank/DDBJ databases">
        <title>Funneling lignin-derived compounds into biodiesel using alkali-halophilic Citricoccus sp. P2.</title>
        <authorList>
            <person name="Luo C.-B."/>
        </authorList>
    </citation>
    <scope>NUCLEOTIDE SEQUENCE [LARGE SCALE GENOMIC DNA]</scope>
    <source>
        <strain evidence="5 6">P2</strain>
    </source>
</reference>
<protein>
    <submittedName>
        <fullName evidence="5">Transketolase C-terminal domain-containing protein</fullName>
    </submittedName>
</protein>
<name>A0ABY8H8L6_9MICC</name>
<dbReference type="InterPro" id="IPR033248">
    <property type="entry name" value="Transketolase_C"/>
</dbReference>
<dbReference type="Pfam" id="PF02780">
    <property type="entry name" value="Transketolase_C"/>
    <property type="match status" value="1"/>
</dbReference>
<dbReference type="SMART" id="SM00861">
    <property type="entry name" value="Transket_pyr"/>
    <property type="match status" value="1"/>
</dbReference>
<dbReference type="SUPFAM" id="SSF52518">
    <property type="entry name" value="Thiamin diphosphate-binding fold (THDP-binding)"/>
    <property type="match status" value="1"/>
</dbReference>
<dbReference type="Pfam" id="PF02779">
    <property type="entry name" value="Transket_pyr"/>
    <property type="match status" value="1"/>
</dbReference>
<accession>A0ABY8H8L6</accession>
<dbReference type="Proteomes" id="UP001219037">
    <property type="component" value="Chromosome"/>
</dbReference>
<proteinExistence type="predicted"/>
<dbReference type="Gene3D" id="3.40.50.920">
    <property type="match status" value="1"/>
</dbReference>
<dbReference type="Gene3D" id="3.40.50.970">
    <property type="match status" value="1"/>
</dbReference>